<sequence>MFELYQYIQENNKLPLTKMERNINNSILRSISNLILKVTRDLISPDSIIASSNNTIFEAYKMAVQSGQIEKLEGVNIRRVFGFDLIVITGPGKRFTGYYLIDNVDQLKYLVNDEVKLIRSNWETFVDSPMAMDIIKSNPILWNEYIVTGTLNCNLKNIDILIKLNYSNNNFFGYTPDRFTSPEMRAEFNKILNGFKQKIVLINLIQDYLIRS</sequence>
<geneLocation type="mitochondrion" evidence="1"/>
<evidence type="ECO:0000313" key="1">
    <source>
        <dbReference type="EMBL" id="AWJ64021.1"/>
    </source>
</evidence>
<keyword evidence="1" id="KW-0496">Mitochondrion</keyword>
<reference evidence="1" key="1">
    <citation type="journal article" date="2019" name="Int. J. Biol. Macromol.">
        <title>The complete mitochondrial genomes of five important medicinal Ganoderma species: Features, evolution, and phylogeny.</title>
        <authorList>
            <person name="Li Q."/>
            <person name="Xiang D."/>
            <person name="Wan Y."/>
            <person name="Wu Q."/>
            <person name="Wu X."/>
            <person name="Ma C."/>
            <person name="Song Y."/>
            <person name="Zhao G."/>
            <person name="Huang W."/>
        </authorList>
    </citation>
    <scope>NUCLEOTIDE SEQUENCE</scope>
</reference>
<protein>
    <submittedName>
        <fullName evidence="1">Uncharacterized protein</fullName>
    </submittedName>
</protein>
<name>A0A2S1WBS3_9APHY</name>
<gene>
    <name evidence="1" type="primary">orf212</name>
</gene>
<dbReference type="GeneID" id="36953439"/>
<dbReference type="AlphaFoldDB" id="A0A2S1WBS3"/>
<dbReference type="RefSeq" id="YP_009493226.1">
    <property type="nucleotide sequence ID" value="NC_037938.1"/>
</dbReference>
<accession>A0A2S1WBS3</accession>
<organism evidence="1">
    <name type="scientific">Ganoderma calidophilum</name>
    <dbReference type="NCBI Taxonomy" id="2026244"/>
    <lineage>
        <taxon>Eukaryota</taxon>
        <taxon>Fungi</taxon>
        <taxon>Dikarya</taxon>
        <taxon>Basidiomycota</taxon>
        <taxon>Agaricomycotina</taxon>
        <taxon>Agaricomycetes</taxon>
        <taxon>Polyporales</taxon>
        <taxon>Polyporaceae</taxon>
        <taxon>Ganoderma</taxon>
    </lineage>
</organism>
<proteinExistence type="predicted"/>
<dbReference type="EMBL" id="MH252535">
    <property type="protein sequence ID" value="AWJ64021.1"/>
    <property type="molecule type" value="Genomic_DNA"/>
</dbReference>